<evidence type="ECO:0000256" key="2">
    <source>
        <dbReference type="RuleBase" id="RU003749"/>
    </source>
</evidence>
<dbReference type="InterPro" id="IPR003658">
    <property type="entry name" value="Anti-sigma_ant"/>
</dbReference>
<comment type="caution">
    <text evidence="4">The sequence shown here is derived from an EMBL/GenBank/DDBJ whole genome shotgun (WGS) entry which is preliminary data.</text>
</comment>
<feature type="domain" description="STAS" evidence="3">
    <location>
        <begin position="16"/>
        <end position="116"/>
    </location>
</feature>
<evidence type="ECO:0000313" key="5">
    <source>
        <dbReference type="Proteomes" id="UP000239494"/>
    </source>
</evidence>
<comment type="similarity">
    <text evidence="1 2">Belongs to the anti-sigma-factor antagonist family.</text>
</comment>
<name>A0A2T0T1P5_9PSEU</name>
<dbReference type="OrthoDB" id="3481860at2"/>
<organism evidence="4 5">
    <name type="scientific">Umezawaea tangerina</name>
    <dbReference type="NCBI Taxonomy" id="84725"/>
    <lineage>
        <taxon>Bacteria</taxon>
        <taxon>Bacillati</taxon>
        <taxon>Actinomycetota</taxon>
        <taxon>Actinomycetes</taxon>
        <taxon>Pseudonocardiales</taxon>
        <taxon>Pseudonocardiaceae</taxon>
        <taxon>Umezawaea</taxon>
    </lineage>
</organism>
<proteinExistence type="inferred from homology"/>
<evidence type="ECO:0000313" key="4">
    <source>
        <dbReference type="EMBL" id="PRY39577.1"/>
    </source>
</evidence>
<dbReference type="Pfam" id="PF01740">
    <property type="entry name" value="STAS"/>
    <property type="match status" value="1"/>
</dbReference>
<dbReference type="NCBIfam" id="TIGR00377">
    <property type="entry name" value="ant_ant_sig"/>
    <property type="match status" value="1"/>
</dbReference>
<dbReference type="PROSITE" id="PS50801">
    <property type="entry name" value="STAS"/>
    <property type="match status" value="1"/>
</dbReference>
<sequence>MTDETFTVTLDQHPAGSTVLRVEGELDHHTAPRLTELLDTVPVGPGGGLVIDLTGLAYCDSTGISVLVLAYQRSQAADSPFGLAGLNQELTRVFQIVGLDKVLPFHRTVEEAVDSLRS</sequence>
<dbReference type="PANTHER" id="PTHR33495">
    <property type="entry name" value="ANTI-SIGMA FACTOR ANTAGONIST TM_1081-RELATED-RELATED"/>
    <property type="match status" value="1"/>
</dbReference>
<dbReference type="CDD" id="cd07043">
    <property type="entry name" value="STAS_anti-anti-sigma_factors"/>
    <property type="match status" value="1"/>
</dbReference>
<evidence type="ECO:0000256" key="1">
    <source>
        <dbReference type="ARBA" id="ARBA00009013"/>
    </source>
</evidence>
<dbReference type="EMBL" id="PVTF01000007">
    <property type="protein sequence ID" value="PRY39577.1"/>
    <property type="molecule type" value="Genomic_DNA"/>
</dbReference>
<dbReference type="InterPro" id="IPR036513">
    <property type="entry name" value="STAS_dom_sf"/>
</dbReference>
<dbReference type="GO" id="GO:0043856">
    <property type="term" value="F:anti-sigma factor antagonist activity"/>
    <property type="evidence" value="ECO:0007669"/>
    <property type="project" value="InterPro"/>
</dbReference>
<dbReference type="RefSeq" id="WP_106189506.1">
    <property type="nucleotide sequence ID" value="NZ_PVTF01000007.1"/>
</dbReference>
<dbReference type="PANTHER" id="PTHR33495:SF2">
    <property type="entry name" value="ANTI-SIGMA FACTOR ANTAGONIST TM_1081-RELATED"/>
    <property type="match status" value="1"/>
</dbReference>
<dbReference type="AlphaFoldDB" id="A0A2T0T1P5"/>
<dbReference type="SUPFAM" id="SSF52091">
    <property type="entry name" value="SpoIIaa-like"/>
    <property type="match status" value="1"/>
</dbReference>
<dbReference type="Proteomes" id="UP000239494">
    <property type="component" value="Unassembled WGS sequence"/>
</dbReference>
<evidence type="ECO:0000259" key="3">
    <source>
        <dbReference type="PROSITE" id="PS50801"/>
    </source>
</evidence>
<keyword evidence="5" id="KW-1185">Reference proteome</keyword>
<dbReference type="Gene3D" id="3.30.750.24">
    <property type="entry name" value="STAS domain"/>
    <property type="match status" value="1"/>
</dbReference>
<reference evidence="4 5" key="1">
    <citation type="submission" date="2018-03" db="EMBL/GenBank/DDBJ databases">
        <title>Genomic Encyclopedia of Archaeal and Bacterial Type Strains, Phase II (KMG-II): from individual species to whole genera.</title>
        <authorList>
            <person name="Goeker M."/>
        </authorList>
    </citation>
    <scope>NUCLEOTIDE SEQUENCE [LARGE SCALE GENOMIC DNA]</scope>
    <source>
        <strain evidence="4 5">DSM 44720</strain>
    </source>
</reference>
<dbReference type="InterPro" id="IPR002645">
    <property type="entry name" value="STAS_dom"/>
</dbReference>
<protein>
    <recommendedName>
        <fullName evidence="2">Anti-sigma factor antagonist</fullName>
    </recommendedName>
</protein>
<accession>A0A2T0T1P5</accession>
<gene>
    <name evidence="4" type="ORF">CLV43_107160</name>
</gene>